<gene>
    <name evidence="4" type="ORF">BSTOLATCC_MIC37922</name>
</gene>
<dbReference type="Pfam" id="PF12796">
    <property type="entry name" value="Ank_2"/>
    <property type="match status" value="1"/>
</dbReference>
<evidence type="ECO:0000313" key="5">
    <source>
        <dbReference type="Proteomes" id="UP001162131"/>
    </source>
</evidence>
<dbReference type="Proteomes" id="UP001162131">
    <property type="component" value="Unassembled WGS sequence"/>
</dbReference>
<accession>A0AAU9JHP8</accession>
<dbReference type="PROSITE" id="PS50088">
    <property type="entry name" value="ANK_REPEAT"/>
    <property type="match status" value="1"/>
</dbReference>
<dbReference type="SUPFAM" id="SSF48403">
    <property type="entry name" value="Ankyrin repeat"/>
    <property type="match status" value="1"/>
</dbReference>
<organism evidence="4 5">
    <name type="scientific">Blepharisma stoltei</name>
    <dbReference type="NCBI Taxonomy" id="1481888"/>
    <lineage>
        <taxon>Eukaryota</taxon>
        <taxon>Sar</taxon>
        <taxon>Alveolata</taxon>
        <taxon>Ciliophora</taxon>
        <taxon>Postciliodesmatophora</taxon>
        <taxon>Heterotrichea</taxon>
        <taxon>Heterotrichida</taxon>
        <taxon>Blepharismidae</taxon>
        <taxon>Blepharisma</taxon>
    </lineage>
</organism>
<dbReference type="PROSITE" id="PS50297">
    <property type="entry name" value="ANK_REP_REGION"/>
    <property type="match status" value="1"/>
</dbReference>
<dbReference type="SMART" id="SM00248">
    <property type="entry name" value="ANK"/>
    <property type="match status" value="2"/>
</dbReference>
<keyword evidence="5" id="KW-1185">Reference proteome</keyword>
<evidence type="ECO:0000256" key="3">
    <source>
        <dbReference type="PROSITE-ProRule" id="PRU00023"/>
    </source>
</evidence>
<evidence type="ECO:0000256" key="1">
    <source>
        <dbReference type="ARBA" id="ARBA00022737"/>
    </source>
</evidence>
<dbReference type="Gene3D" id="1.25.40.20">
    <property type="entry name" value="Ankyrin repeat-containing domain"/>
    <property type="match status" value="1"/>
</dbReference>
<dbReference type="AlphaFoldDB" id="A0AAU9JHP8"/>
<keyword evidence="1" id="KW-0677">Repeat</keyword>
<dbReference type="InterPro" id="IPR036770">
    <property type="entry name" value="Ankyrin_rpt-contain_sf"/>
</dbReference>
<evidence type="ECO:0000313" key="4">
    <source>
        <dbReference type="EMBL" id="CAG9325176.1"/>
    </source>
</evidence>
<protein>
    <submittedName>
        <fullName evidence="4">Uncharacterized protein</fullName>
    </submittedName>
</protein>
<dbReference type="InterPro" id="IPR002110">
    <property type="entry name" value="Ankyrin_rpt"/>
</dbReference>
<dbReference type="PANTHER" id="PTHR24198:SF165">
    <property type="entry name" value="ANKYRIN REPEAT-CONTAINING PROTEIN-RELATED"/>
    <property type="match status" value="1"/>
</dbReference>
<dbReference type="EMBL" id="CAJZBQ010000037">
    <property type="protein sequence ID" value="CAG9325176.1"/>
    <property type="molecule type" value="Genomic_DNA"/>
</dbReference>
<feature type="repeat" description="ANK" evidence="3">
    <location>
        <begin position="46"/>
        <end position="78"/>
    </location>
</feature>
<keyword evidence="2 3" id="KW-0040">ANK repeat</keyword>
<proteinExistence type="predicted"/>
<dbReference type="PANTHER" id="PTHR24198">
    <property type="entry name" value="ANKYRIN REPEAT AND PROTEIN KINASE DOMAIN-CONTAINING PROTEIN"/>
    <property type="match status" value="1"/>
</dbReference>
<comment type="caution">
    <text evidence="4">The sequence shown here is derived from an EMBL/GenBank/DDBJ whole genome shotgun (WGS) entry which is preliminary data.</text>
</comment>
<sequence>MGVCISASIKSNSPVFYLQAGDTKALISILTVNKSYIAQSKGLNEFNDTILHYAAAVGNEEAVEWICRQGIDVNAKNSDDWTALDVAIINNHDHVAEFLKMKGCLSSVEIDLKK</sequence>
<reference evidence="4" key="1">
    <citation type="submission" date="2021-09" db="EMBL/GenBank/DDBJ databases">
        <authorList>
            <consortium name="AG Swart"/>
            <person name="Singh M."/>
            <person name="Singh A."/>
            <person name="Seah K."/>
            <person name="Emmerich C."/>
        </authorList>
    </citation>
    <scope>NUCLEOTIDE SEQUENCE</scope>
    <source>
        <strain evidence="4">ATCC30299</strain>
    </source>
</reference>
<evidence type="ECO:0000256" key="2">
    <source>
        <dbReference type="ARBA" id="ARBA00023043"/>
    </source>
</evidence>
<name>A0AAU9JHP8_9CILI</name>